<protein>
    <submittedName>
        <fullName evidence="2">(Mediterranean fruit fly) hypothetical protein</fullName>
    </submittedName>
</protein>
<comment type="caution">
    <text evidence="2">The sequence shown here is derived from an EMBL/GenBank/DDBJ whole genome shotgun (WGS) entry which is preliminary data.</text>
</comment>
<proteinExistence type="predicted"/>
<name>A0A811V6U8_CERCA</name>
<feature type="region of interest" description="Disordered" evidence="1">
    <location>
        <begin position="42"/>
        <end position="62"/>
    </location>
</feature>
<dbReference type="Proteomes" id="UP000606786">
    <property type="component" value="Unassembled WGS sequence"/>
</dbReference>
<dbReference type="AlphaFoldDB" id="A0A811V6U8"/>
<evidence type="ECO:0000313" key="2">
    <source>
        <dbReference type="EMBL" id="CAD7006258.1"/>
    </source>
</evidence>
<reference evidence="2" key="1">
    <citation type="submission" date="2020-11" db="EMBL/GenBank/DDBJ databases">
        <authorList>
            <person name="Whitehead M."/>
        </authorList>
    </citation>
    <scope>NUCLEOTIDE SEQUENCE</scope>
    <source>
        <strain evidence="2">EGII</strain>
    </source>
</reference>
<feature type="compositionally biased region" description="Basic and acidic residues" evidence="1">
    <location>
        <begin position="48"/>
        <end position="62"/>
    </location>
</feature>
<dbReference type="EMBL" id="CAJHJT010000034">
    <property type="protein sequence ID" value="CAD7006258.1"/>
    <property type="molecule type" value="Genomic_DNA"/>
</dbReference>
<gene>
    <name evidence="2" type="ORF">CCAP1982_LOCUS14583</name>
</gene>
<keyword evidence="3" id="KW-1185">Reference proteome</keyword>
<sequence length="146" mass="16196">MQSCSFKATMKAVKSHKYVHGIHPKVVENEVIARNGHEMAGKQLTRQAGERTHGRTDGRTDRPGVEVYARTCSLSVQSNLVSELSAHSTTIHHTKIQPTLLPKPKAFKCQSKYGVAVMLCFGHVCLQKVITYAAELLRARRNNTGK</sequence>
<evidence type="ECO:0000256" key="1">
    <source>
        <dbReference type="SAM" id="MobiDB-lite"/>
    </source>
</evidence>
<organism evidence="2 3">
    <name type="scientific">Ceratitis capitata</name>
    <name type="common">Mediterranean fruit fly</name>
    <name type="synonym">Tephritis capitata</name>
    <dbReference type="NCBI Taxonomy" id="7213"/>
    <lineage>
        <taxon>Eukaryota</taxon>
        <taxon>Metazoa</taxon>
        <taxon>Ecdysozoa</taxon>
        <taxon>Arthropoda</taxon>
        <taxon>Hexapoda</taxon>
        <taxon>Insecta</taxon>
        <taxon>Pterygota</taxon>
        <taxon>Neoptera</taxon>
        <taxon>Endopterygota</taxon>
        <taxon>Diptera</taxon>
        <taxon>Brachycera</taxon>
        <taxon>Muscomorpha</taxon>
        <taxon>Tephritoidea</taxon>
        <taxon>Tephritidae</taxon>
        <taxon>Ceratitis</taxon>
        <taxon>Ceratitis</taxon>
    </lineage>
</organism>
<accession>A0A811V6U8</accession>
<evidence type="ECO:0000313" key="3">
    <source>
        <dbReference type="Proteomes" id="UP000606786"/>
    </source>
</evidence>